<evidence type="ECO:0000313" key="5">
    <source>
        <dbReference type="EMBL" id="RHJ85924.1"/>
    </source>
</evidence>
<evidence type="ECO:0000259" key="4">
    <source>
        <dbReference type="PROSITE" id="PS50893"/>
    </source>
</evidence>
<evidence type="ECO:0000256" key="2">
    <source>
        <dbReference type="ARBA" id="ARBA00022741"/>
    </source>
</evidence>
<gene>
    <name evidence="5" type="ORF">DW099_13845</name>
</gene>
<protein>
    <submittedName>
        <fullName evidence="5">ABC transporter ATP-binding protein</fullName>
    </submittedName>
</protein>
<evidence type="ECO:0000313" key="6">
    <source>
        <dbReference type="Proteomes" id="UP000284841"/>
    </source>
</evidence>
<dbReference type="InterPro" id="IPR003593">
    <property type="entry name" value="AAA+_ATPase"/>
</dbReference>
<keyword evidence="6" id="KW-1185">Reference proteome</keyword>
<sequence length="247" mass="27819">MIKIENVTFSYPGSNETVLSNLDLTIKDGEFLCVIGHSGCGKSTLLRLVAGLDAPAAGAIVIDGEPVNGPRADRTIVFQQYSLFPWLTVKKNVLFALKKAGKFSRQEMEQRAAYFLEKTGMKDSLDKYPYQLSGGMRQRTAIARALAMDSPFLLLDEPFGALDTKIRHELQDLLRELWEKSEEKKTVIFVTNDLDEAMIMGSRIVFIKEGRISHDKRIQSEINCCCSQDLGQTECLRLKEELAGWYE</sequence>
<accession>A0A415DYI5</accession>
<dbReference type="PANTHER" id="PTHR42788:SF13">
    <property type="entry name" value="ALIPHATIC SULFONATES IMPORT ATP-BINDING PROTEIN SSUB"/>
    <property type="match status" value="1"/>
</dbReference>
<reference evidence="5 6" key="1">
    <citation type="submission" date="2018-08" db="EMBL/GenBank/DDBJ databases">
        <title>A genome reference for cultivated species of the human gut microbiota.</title>
        <authorList>
            <person name="Zou Y."/>
            <person name="Xue W."/>
            <person name="Luo G."/>
        </authorList>
    </citation>
    <scope>NUCLEOTIDE SEQUENCE [LARGE SCALE GENOMIC DNA]</scope>
    <source>
        <strain evidence="5 6">AM07-24</strain>
    </source>
</reference>
<dbReference type="SUPFAM" id="SSF52540">
    <property type="entry name" value="P-loop containing nucleoside triphosphate hydrolases"/>
    <property type="match status" value="1"/>
</dbReference>
<dbReference type="Pfam" id="PF00005">
    <property type="entry name" value="ABC_tran"/>
    <property type="match status" value="1"/>
</dbReference>
<dbReference type="CDD" id="cd03293">
    <property type="entry name" value="ABC_NrtD_SsuB_transporters"/>
    <property type="match status" value="1"/>
</dbReference>
<name>A0A415DYI5_9FIRM</name>
<dbReference type="GO" id="GO:0005524">
    <property type="term" value="F:ATP binding"/>
    <property type="evidence" value="ECO:0007669"/>
    <property type="project" value="UniProtKB-KW"/>
</dbReference>
<keyword evidence="3 5" id="KW-0067">ATP-binding</keyword>
<proteinExistence type="predicted"/>
<dbReference type="EMBL" id="QRMS01000004">
    <property type="protein sequence ID" value="RHJ85924.1"/>
    <property type="molecule type" value="Genomic_DNA"/>
</dbReference>
<dbReference type="InterPro" id="IPR027417">
    <property type="entry name" value="P-loop_NTPase"/>
</dbReference>
<dbReference type="RefSeq" id="WP_118336093.1">
    <property type="nucleotide sequence ID" value="NZ_AP025567.1"/>
</dbReference>
<dbReference type="AlphaFoldDB" id="A0A415DYI5"/>
<keyword evidence="2" id="KW-0547">Nucleotide-binding</keyword>
<dbReference type="SMART" id="SM00382">
    <property type="entry name" value="AAA"/>
    <property type="match status" value="1"/>
</dbReference>
<comment type="caution">
    <text evidence="5">The sequence shown here is derived from an EMBL/GenBank/DDBJ whole genome shotgun (WGS) entry which is preliminary data.</text>
</comment>
<dbReference type="OrthoDB" id="9802264at2"/>
<evidence type="ECO:0000256" key="1">
    <source>
        <dbReference type="ARBA" id="ARBA00022448"/>
    </source>
</evidence>
<dbReference type="PANTHER" id="PTHR42788">
    <property type="entry name" value="TAURINE IMPORT ATP-BINDING PROTEIN-RELATED"/>
    <property type="match status" value="1"/>
</dbReference>
<dbReference type="InterPro" id="IPR003439">
    <property type="entry name" value="ABC_transporter-like_ATP-bd"/>
</dbReference>
<dbReference type="GO" id="GO:0016887">
    <property type="term" value="F:ATP hydrolysis activity"/>
    <property type="evidence" value="ECO:0007669"/>
    <property type="project" value="InterPro"/>
</dbReference>
<dbReference type="STRING" id="1776384.GCA_900086585_01976"/>
<dbReference type="Proteomes" id="UP000284841">
    <property type="component" value="Unassembled WGS sequence"/>
</dbReference>
<dbReference type="InterPro" id="IPR050166">
    <property type="entry name" value="ABC_transporter_ATP-bind"/>
</dbReference>
<keyword evidence="1" id="KW-0813">Transport</keyword>
<feature type="domain" description="ABC transporter" evidence="4">
    <location>
        <begin position="2"/>
        <end position="234"/>
    </location>
</feature>
<organism evidence="5 6">
    <name type="scientific">Emergencia timonensis</name>
    <dbReference type="NCBI Taxonomy" id="1776384"/>
    <lineage>
        <taxon>Bacteria</taxon>
        <taxon>Bacillati</taxon>
        <taxon>Bacillota</taxon>
        <taxon>Clostridia</taxon>
        <taxon>Peptostreptococcales</taxon>
        <taxon>Anaerovoracaceae</taxon>
        <taxon>Emergencia</taxon>
    </lineage>
</organism>
<evidence type="ECO:0000256" key="3">
    <source>
        <dbReference type="ARBA" id="ARBA00022840"/>
    </source>
</evidence>
<dbReference type="Gene3D" id="3.40.50.300">
    <property type="entry name" value="P-loop containing nucleotide triphosphate hydrolases"/>
    <property type="match status" value="1"/>
</dbReference>
<dbReference type="PROSITE" id="PS50893">
    <property type="entry name" value="ABC_TRANSPORTER_2"/>
    <property type="match status" value="1"/>
</dbReference>